<evidence type="ECO:0000313" key="7">
    <source>
        <dbReference type="EMBL" id="JAG77119.1"/>
    </source>
</evidence>
<dbReference type="KEGG" id="fas:105271140"/>
<gene>
    <name evidence="6" type="primary">Tigd2_0</name>
    <name evidence="9" type="synonym">LOC105271140</name>
    <name evidence="7" type="synonym">Tigd2_1</name>
    <name evidence="6" type="ORF">g.45379</name>
    <name evidence="7" type="ORF">g.45383</name>
</gene>
<keyword evidence="4" id="KW-0539">Nucleus</keyword>
<comment type="similarity">
    <text evidence="2">Belongs to the tigger transposable element derived protein family.</text>
</comment>
<dbReference type="PANTHER" id="PTHR19303:SF16">
    <property type="entry name" value="JERKY PROTEIN HOMOLOG-LIKE"/>
    <property type="match status" value="1"/>
</dbReference>
<dbReference type="OrthoDB" id="8111264at2759"/>
<evidence type="ECO:0000313" key="9">
    <source>
        <dbReference type="RefSeq" id="XP_011310805.1"/>
    </source>
</evidence>
<dbReference type="InterPro" id="IPR006600">
    <property type="entry name" value="HTH_CenpB_DNA-bd_dom"/>
</dbReference>
<reference evidence="6" key="1">
    <citation type="submission" date="2015-01" db="EMBL/GenBank/DDBJ databases">
        <title>Transcriptome Assembly of Fopius arisanus.</title>
        <authorList>
            <person name="Geib S."/>
        </authorList>
    </citation>
    <scope>NUCLEOTIDE SEQUENCE</scope>
</reference>
<comment type="subcellular location">
    <subcellularLocation>
        <location evidence="1">Nucleus</location>
    </subcellularLocation>
</comment>
<evidence type="ECO:0000313" key="8">
    <source>
        <dbReference type="Proteomes" id="UP000694866"/>
    </source>
</evidence>
<evidence type="ECO:0000259" key="5">
    <source>
        <dbReference type="PROSITE" id="PS51253"/>
    </source>
</evidence>
<keyword evidence="8" id="KW-1185">Reference proteome</keyword>
<dbReference type="PANTHER" id="PTHR19303">
    <property type="entry name" value="TRANSPOSON"/>
    <property type="match status" value="1"/>
</dbReference>
<dbReference type="InterPro" id="IPR050863">
    <property type="entry name" value="CenT-Element_Derived"/>
</dbReference>
<dbReference type="SUPFAM" id="SSF46689">
    <property type="entry name" value="Homeodomain-like"/>
    <property type="match status" value="2"/>
</dbReference>
<evidence type="ECO:0000256" key="4">
    <source>
        <dbReference type="ARBA" id="ARBA00023242"/>
    </source>
</evidence>
<evidence type="ECO:0000256" key="1">
    <source>
        <dbReference type="ARBA" id="ARBA00004123"/>
    </source>
</evidence>
<dbReference type="PROSITE" id="PS51253">
    <property type="entry name" value="HTH_CENPB"/>
    <property type="match status" value="1"/>
</dbReference>
<keyword evidence="3" id="KW-0238">DNA-binding</keyword>
<sequence>MSQTKKMDSSAKLKRPLKLWDLDIKLKAVEKINRGEDLRSVAKDLGVHRKTVRRWVANETEIRKWTADHEGGFRIGTKRMRLPEYPMIDWATWIWFKQQRAAGVPITGTTVQAQARYLWQSSQGDSDLRFKASPGWLARWKLRHGVKKGLLFGEQLAADEADDGAYKEKLAQMIKDEKLTPEQVFNCSEMRLNYRHVPRITLNSSTVTTSQESTVKNENLTVMACCNASGTLKLPLMVVGNNAKLRAYKDVKSLPVFYRNHQSAWMNTFLFEEWFQEEFVPKVEKFLDSQNLRRKAILFMDNCSAYPNGLRVNEFRVEFLPPNLTTLIQPIDQGCLHDIKTLYKVKLMTFMVEKLKKGDTVLEALKSLTTREVLFWLDEAWSTITPSTIINRWKKLWPNIVEILSSACLTPSEPSLLINEHRKLSKEFHRLLQNHENHVGIELDEVQQWMNCNPLLQNDECLTDEEILQIIDEETTGRPKETSEFRKENDHDVTVESSTTVTELYKALECFDKVIKFCEKDAHYSLGDLQDLYRIKQIMKTQVLRSNADDDDVICEDD</sequence>
<dbReference type="InterPro" id="IPR007889">
    <property type="entry name" value="HTH_Psq"/>
</dbReference>
<dbReference type="InterPro" id="IPR004875">
    <property type="entry name" value="DDE_SF_endonuclease_dom"/>
</dbReference>
<dbReference type="GO" id="GO:0005634">
    <property type="term" value="C:nucleus"/>
    <property type="evidence" value="ECO:0007669"/>
    <property type="project" value="UniProtKB-SubCell"/>
</dbReference>
<dbReference type="EMBL" id="GBYB01007352">
    <property type="protein sequence ID" value="JAG77119.1"/>
    <property type="molecule type" value="Transcribed_RNA"/>
</dbReference>
<evidence type="ECO:0000313" key="6">
    <source>
        <dbReference type="EMBL" id="JAG77117.1"/>
    </source>
</evidence>
<accession>A0A0C9RG77</accession>
<dbReference type="InterPro" id="IPR036397">
    <property type="entry name" value="RNaseH_sf"/>
</dbReference>
<dbReference type="Pfam" id="PF03184">
    <property type="entry name" value="DDE_1"/>
    <property type="match status" value="1"/>
</dbReference>
<protein>
    <submittedName>
        <fullName evidence="6">Tigd2_0 protein</fullName>
    </submittedName>
    <submittedName>
        <fullName evidence="7">Tigd2_1 protein</fullName>
    </submittedName>
    <submittedName>
        <fullName evidence="9">Tigger transposable element-derived protein 2-like</fullName>
    </submittedName>
</protein>
<reference evidence="9" key="2">
    <citation type="submission" date="2025-04" db="UniProtKB">
        <authorList>
            <consortium name="RefSeq"/>
        </authorList>
    </citation>
    <scope>IDENTIFICATION</scope>
    <source>
        <strain evidence="9">USDA-PBARC FA_bdor</strain>
        <tissue evidence="9">Whole organism</tissue>
    </source>
</reference>
<evidence type="ECO:0000256" key="2">
    <source>
        <dbReference type="ARBA" id="ARBA00010881"/>
    </source>
</evidence>
<dbReference type="Proteomes" id="UP000694866">
    <property type="component" value="Unplaced"/>
</dbReference>
<accession>A0A9R1TJZ0</accession>
<organism evidence="6">
    <name type="scientific">Fopius arisanus</name>
    <dbReference type="NCBI Taxonomy" id="64838"/>
    <lineage>
        <taxon>Eukaryota</taxon>
        <taxon>Metazoa</taxon>
        <taxon>Ecdysozoa</taxon>
        <taxon>Arthropoda</taxon>
        <taxon>Hexapoda</taxon>
        <taxon>Insecta</taxon>
        <taxon>Pterygota</taxon>
        <taxon>Neoptera</taxon>
        <taxon>Endopterygota</taxon>
        <taxon>Hymenoptera</taxon>
        <taxon>Apocrita</taxon>
        <taxon>Ichneumonoidea</taxon>
        <taxon>Braconidae</taxon>
        <taxon>Opiinae</taxon>
        <taxon>Fopius</taxon>
    </lineage>
</organism>
<dbReference type="AlphaFoldDB" id="A0A0C9RG77"/>
<dbReference type="Gene3D" id="3.30.420.10">
    <property type="entry name" value="Ribonuclease H-like superfamily/Ribonuclease H"/>
    <property type="match status" value="1"/>
</dbReference>
<dbReference type="RefSeq" id="XP_011310805.1">
    <property type="nucleotide sequence ID" value="XM_011312503.1"/>
</dbReference>
<dbReference type="InterPro" id="IPR036388">
    <property type="entry name" value="WH-like_DNA-bd_sf"/>
</dbReference>
<dbReference type="GeneID" id="105271140"/>
<dbReference type="Pfam" id="PF04218">
    <property type="entry name" value="CENP-B_N"/>
    <property type="match status" value="1"/>
</dbReference>
<dbReference type="GO" id="GO:0003677">
    <property type="term" value="F:DNA binding"/>
    <property type="evidence" value="ECO:0007669"/>
    <property type="project" value="UniProtKB-KW"/>
</dbReference>
<feature type="domain" description="HTH CENPB-type" evidence="5">
    <location>
        <begin position="76"/>
        <end position="150"/>
    </location>
</feature>
<dbReference type="Pfam" id="PF03221">
    <property type="entry name" value="HTH_Tnp_Tc5"/>
    <property type="match status" value="1"/>
</dbReference>
<dbReference type="InterPro" id="IPR009057">
    <property type="entry name" value="Homeodomain-like_sf"/>
</dbReference>
<proteinExistence type="inferred from homology"/>
<evidence type="ECO:0000256" key="3">
    <source>
        <dbReference type="ARBA" id="ARBA00023125"/>
    </source>
</evidence>
<dbReference type="Gene3D" id="1.10.10.60">
    <property type="entry name" value="Homeodomain-like"/>
    <property type="match status" value="1"/>
</dbReference>
<dbReference type="EMBL" id="GBYB01007350">
    <property type="protein sequence ID" value="JAG77117.1"/>
    <property type="molecule type" value="Transcribed_RNA"/>
</dbReference>
<name>A0A0C9RG77_9HYME</name>
<dbReference type="SMART" id="SM00674">
    <property type="entry name" value="CENPB"/>
    <property type="match status" value="1"/>
</dbReference>
<dbReference type="Gene3D" id="1.10.10.10">
    <property type="entry name" value="Winged helix-like DNA-binding domain superfamily/Winged helix DNA-binding domain"/>
    <property type="match status" value="1"/>
</dbReference>